<evidence type="ECO:0000256" key="6">
    <source>
        <dbReference type="ARBA" id="ARBA00022975"/>
    </source>
</evidence>
<evidence type="ECO:0000313" key="10">
    <source>
        <dbReference type="EMBL" id="KRN83790.1"/>
    </source>
</evidence>
<feature type="binding site" evidence="7">
    <location>
        <begin position="320"/>
        <end position="321"/>
    </location>
    <ligand>
        <name>substrate</name>
    </ligand>
</feature>
<proteinExistence type="inferred from homology"/>
<evidence type="ECO:0000313" key="11">
    <source>
        <dbReference type="Proteomes" id="UP000051491"/>
    </source>
</evidence>
<dbReference type="GO" id="GO:0005737">
    <property type="term" value="C:cytoplasm"/>
    <property type="evidence" value="ECO:0007669"/>
    <property type="project" value="TreeGrafter"/>
</dbReference>
<dbReference type="STRING" id="89059.LAC1533_1252"/>
<evidence type="ECO:0000259" key="8">
    <source>
        <dbReference type="Pfam" id="PF07969"/>
    </source>
</evidence>
<dbReference type="PROSITE" id="PS00483">
    <property type="entry name" value="DIHYDROOROTASE_2"/>
    <property type="match status" value="1"/>
</dbReference>
<dbReference type="Pfam" id="PF12890">
    <property type="entry name" value="DHOase"/>
    <property type="match status" value="1"/>
</dbReference>
<accession>A0A0R2K2F7</accession>
<dbReference type="Proteomes" id="UP000051491">
    <property type="component" value="Unassembled WGS sequence"/>
</dbReference>
<dbReference type="GO" id="GO:0008270">
    <property type="term" value="F:zinc ion binding"/>
    <property type="evidence" value="ECO:0007669"/>
    <property type="project" value="UniProtKB-UniRule"/>
</dbReference>
<organism evidence="10 11">
    <name type="scientific">Ligilactobacillus acidipiscis</name>
    <dbReference type="NCBI Taxonomy" id="89059"/>
    <lineage>
        <taxon>Bacteria</taxon>
        <taxon>Bacillati</taxon>
        <taxon>Bacillota</taxon>
        <taxon>Bacilli</taxon>
        <taxon>Lactobacillales</taxon>
        <taxon>Lactobacillaceae</taxon>
        <taxon>Ligilactobacillus</taxon>
    </lineage>
</organism>
<evidence type="ECO:0000256" key="1">
    <source>
        <dbReference type="ARBA" id="ARBA00002368"/>
    </source>
</evidence>
<feature type="binding site" evidence="7">
    <location>
        <position position="57"/>
    </location>
    <ligand>
        <name>Zn(2+)</name>
        <dbReference type="ChEBI" id="CHEBI:29105"/>
        <label>1</label>
    </ligand>
</feature>
<comment type="cofactor">
    <cofactor evidence="7">
        <name>Zn(2+)</name>
        <dbReference type="ChEBI" id="CHEBI:29105"/>
    </cofactor>
    <text evidence="7">Binds 2 Zn(2+) ions per subunit.</text>
</comment>
<dbReference type="NCBIfam" id="NF006837">
    <property type="entry name" value="PRK09357.1-2"/>
    <property type="match status" value="1"/>
</dbReference>
<dbReference type="PANTHER" id="PTHR43668:SF2">
    <property type="entry name" value="ALLANTOINASE"/>
    <property type="match status" value="1"/>
</dbReference>
<dbReference type="InterPro" id="IPR011059">
    <property type="entry name" value="Metal-dep_hydrolase_composite"/>
</dbReference>
<dbReference type="RefSeq" id="WP_010494226.1">
    <property type="nucleotide sequence ID" value="NZ_JQBK01000036.1"/>
</dbReference>
<feature type="domain" description="Amidohydrolase 3" evidence="8">
    <location>
        <begin position="294"/>
        <end position="420"/>
    </location>
</feature>
<dbReference type="InterPro" id="IPR050138">
    <property type="entry name" value="DHOase/Allantoinase_Hydrolase"/>
</dbReference>
<dbReference type="UniPathway" id="UPA00070">
    <property type="reaction ID" value="UER00117"/>
</dbReference>
<comment type="similarity">
    <text evidence="2 7">Belongs to the metallo-dependent hydrolases superfamily. DHOase family. Class I DHOase subfamily.</text>
</comment>
<reference evidence="10 11" key="1">
    <citation type="journal article" date="2015" name="Genome Announc.">
        <title>Expanding the biotechnology potential of lactobacilli through comparative genomics of 213 strains and associated genera.</title>
        <authorList>
            <person name="Sun Z."/>
            <person name="Harris H.M."/>
            <person name="McCann A."/>
            <person name="Guo C."/>
            <person name="Argimon S."/>
            <person name="Zhang W."/>
            <person name="Yang X."/>
            <person name="Jeffery I.B."/>
            <person name="Cooney J.C."/>
            <person name="Kagawa T.F."/>
            <person name="Liu W."/>
            <person name="Song Y."/>
            <person name="Salvetti E."/>
            <person name="Wrobel A."/>
            <person name="Rasinkangas P."/>
            <person name="Parkhill J."/>
            <person name="Rea M.C."/>
            <person name="O'Sullivan O."/>
            <person name="Ritari J."/>
            <person name="Douillard F.P."/>
            <person name="Paul Ross R."/>
            <person name="Yang R."/>
            <person name="Briner A.E."/>
            <person name="Felis G.E."/>
            <person name="de Vos W.M."/>
            <person name="Barrangou R."/>
            <person name="Klaenhammer T.R."/>
            <person name="Caufield P.W."/>
            <person name="Cui Y."/>
            <person name="Zhang H."/>
            <person name="O'Toole P.W."/>
        </authorList>
    </citation>
    <scope>NUCLEOTIDE SEQUENCE [LARGE SCALE GENOMIC DNA]</scope>
    <source>
        <strain evidence="10 11">DSM 15353</strain>
    </source>
</reference>
<dbReference type="EMBL" id="JQBK01000036">
    <property type="protein sequence ID" value="KRN83790.1"/>
    <property type="molecule type" value="Genomic_DNA"/>
</dbReference>
<feature type="binding site" evidence="7">
    <location>
        <position position="149"/>
    </location>
    <ligand>
        <name>Zn(2+)</name>
        <dbReference type="ChEBI" id="CHEBI:29105"/>
        <label>1</label>
    </ligand>
</feature>
<name>A0A0R2K2F7_9LACO</name>
<keyword evidence="3 7" id="KW-0479">Metal-binding</keyword>
<feature type="binding site" evidence="7">
    <location>
        <position position="176"/>
    </location>
    <ligand>
        <name>Zn(2+)</name>
        <dbReference type="ChEBI" id="CHEBI:29105"/>
        <label>2</label>
    </ligand>
</feature>
<evidence type="ECO:0000256" key="2">
    <source>
        <dbReference type="ARBA" id="ARBA00010286"/>
    </source>
</evidence>
<dbReference type="InterPro" id="IPR024403">
    <property type="entry name" value="DHOase_cat"/>
</dbReference>
<feature type="binding site" evidence="7">
    <location>
        <position position="149"/>
    </location>
    <ligand>
        <name>Zn(2+)</name>
        <dbReference type="ChEBI" id="CHEBI:29105"/>
        <label>2</label>
    </ligand>
</feature>
<feature type="binding site" evidence="7">
    <location>
        <position position="302"/>
    </location>
    <ligand>
        <name>Zn(2+)</name>
        <dbReference type="ChEBI" id="CHEBI:29105"/>
        <label>1</label>
    </ligand>
</feature>
<evidence type="ECO:0000256" key="4">
    <source>
        <dbReference type="ARBA" id="ARBA00022801"/>
    </source>
</evidence>
<feature type="domain" description="Dihydroorotase catalytic" evidence="9">
    <location>
        <begin position="48"/>
        <end position="234"/>
    </location>
</feature>
<evidence type="ECO:0000256" key="3">
    <source>
        <dbReference type="ARBA" id="ARBA00022723"/>
    </source>
</evidence>
<dbReference type="GO" id="GO:0006145">
    <property type="term" value="P:purine nucleobase catabolic process"/>
    <property type="evidence" value="ECO:0007669"/>
    <property type="project" value="TreeGrafter"/>
</dbReference>
<keyword evidence="6 7" id="KW-0665">Pyrimidine biosynthesis</keyword>
<evidence type="ECO:0000256" key="5">
    <source>
        <dbReference type="ARBA" id="ARBA00022833"/>
    </source>
</evidence>
<dbReference type="NCBIfam" id="TIGR00857">
    <property type="entry name" value="pyrC_multi"/>
    <property type="match status" value="1"/>
</dbReference>
<dbReference type="SUPFAM" id="SSF51556">
    <property type="entry name" value="Metallo-dependent hydrolases"/>
    <property type="match status" value="1"/>
</dbReference>
<dbReference type="PATRIC" id="fig|89059.3.peg.1418"/>
<dbReference type="HAMAP" id="MF_00220_B">
    <property type="entry name" value="PyrC_classI_B"/>
    <property type="match status" value="1"/>
</dbReference>
<comment type="pathway">
    <text evidence="7">Pyrimidine metabolism; UMP biosynthesis via de novo pathway; (S)-dihydroorotate from bicarbonate: step 3/3.</text>
</comment>
<dbReference type="CDD" id="cd01317">
    <property type="entry name" value="DHOase_IIa"/>
    <property type="match status" value="1"/>
</dbReference>
<dbReference type="GO" id="GO:0004038">
    <property type="term" value="F:allantoinase activity"/>
    <property type="evidence" value="ECO:0007669"/>
    <property type="project" value="TreeGrafter"/>
</dbReference>
<feature type="binding site" evidence="7">
    <location>
        <position position="91"/>
    </location>
    <ligand>
        <name>substrate</name>
    </ligand>
</feature>
<dbReference type="InterPro" id="IPR004722">
    <property type="entry name" value="DHOase"/>
</dbReference>
<sequence>MEKIVIKNGTVLVDERFLRTDVLVENGRITAIGQDLSGQKEIDAANMIVVPGLIDAHVHLREPGQTAKEDIASGTRAAAHGGYTTVCAMANVSPVPNCAAEMKKMCLLNAQHGQVRVLQYAPVTENLIGERLTDFSKLQKAGAFAVSNDGHGIQSSLTTYQAFKKATAAHMMIAVHAQDDELFDHGVINQGPSARALNLRGIPAVSETSQVARDLALAQQTGAHYHVCHVSTKETVELIRAAKSQGVNVTCEVTPHHLLLSEEDILSDDSNYKMNPPLRSKEDQQALIAGLLDGTIDIIATDHAPHTKKDKAGGFAQAAFGITGSETAFSMLYTKLVKTRRLTLEKLVHAMSITPADILKIDDAGKILPGMRADLAIFDLQKKHELITDNFLSKAVNSPFAGQSVWGETVSTLVKGKIIYQR</sequence>
<evidence type="ECO:0000259" key="9">
    <source>
        <dbReference type="Pfam" id="PF12890"/>
    </source>
</evidence>
<feature type="binding site" evidence="7">
    <location>
        <position position="275"/>
    </location>
    <ligand>
        <name>substrate</name>
    </ligand>
</feature>
<dbReference type="PANTHER" id="PTHR43668">
    <property type="entry name" value="ALLANTOINASE"/>
    <property type="match status" value="1"/>
</dbReference>
<keyword evidence="4 7" id="KW-0378">Hydrolase</keyword>
<dbReference type="EC" id="3.5.2.3" evidence="7"/>
<dbReference type="InterPro" id="IPR032466">
    <property type="entry name" value="Metal_Hydrolase"/>
</dbReference>
<dbReference type="SUPFAM" id="SSF51338">
    <property type="entry name" value="Composite domain of metallo-dependent hydrolases"/>
    <property type="match status" value="1"/>
</dbReference>
<dbReference type="GO" id="GO:0044205">
    <property type="term" value="P:'de novo' UMP biosynthetic process"/>
    <property type="evidence" value="ECO:0007669"/>
    <property type="project" value="UniProtKB-UniRule"/>
</dbReference>
<dbReference type="OrthoDB" id="9765462at2"/>
<feature type="binding site" evidence="7">
    <location>
        <position position="306"/>
    </location>
    <ligand>
        <name>substrate</name>
    </ligand>
</feature>
<protein>
    <recommendedName>
        <fullName evidence="7">Dihydroorotase</fullName>
        <shortName evidence="7">DHOase</shortName>
        <ecNumber evidence="7">3.5.2.3</ecNumber>
    </recommendedName>
</protein>
<dbReference type="Gene3D" id="3.20.20.140">
    <property type="entry name" value="Metal-dependent hydrolases"/>
    <property type="match status" value="1"/>
</dbReference>
<keyword evidence="5 7" id="KW-0862">Zinc</keyword>
<evidence type="ECO:0000256" key="7">
    <source>
        <dbReference type="HAMAP-Rule" id="MF_00220"/>
    </source>
</evidence>
<comment type="function">
    <text evidence="1 7">Catalyzes the reversible cyclization of carbamoyl aspartate to dihydroorotate.</text>
</comment>
<dbReference type="Pfam" id="PF07969">
    <property type="entry name" value="Amidohydro_3"/>
    <property type="match status" value="1"/>
</dbReference>
<dbReference type="AlphaFoldDB" id="A0A0R2K2F7"/>
<feature type="binding site" evidence="7">
    <location>
        <position position="229"/>
    </location>
    <ligand>
        <name>Zn(2+)</name>
        <dbReference type="ChEBI" id="CHEBI:29105"/>
        <label>2</label>
    </ligand>
</feature>
<feature type="binding site" evidence="7">
    <location>
        <position position="59"/>
    </location>
    <ligand>
        <name>Zn(2+)</name>
        <dbReference type="ChEBI" id="CHEBI:29105"/>
        <label>1</label>
    </ligand>
</feature>
<dbReference type="PROSITE" id="PS00482">
    <property type="entry name" value="DIHYDROOROTASE_1"/>
    <property type="match status" value="1"/>
</dbReference>
<dbReference type="InterPro" id="IPR002195">
    <property type="entry name" value="Dihydroorotase_CS"/>
</dbReference>
<comment type="caution">
    <text evidence="10">The sequence shown here is derived from an EMBL/GenBank/DDBJ whole genome shotgun (WGS) entry which is preliminary data.</text>
</comment>
<dbReference type="GO" id="GO:0004151">
    <property type="term" value="F:dihydroorotase activity"/>
    <property type="evidence" value="ECO:0007669"/>
    <property type="project" value="UniProtKB-UniRule"/>
</dbReference>
<dbReference type="InterPro" id="IPR013108">
    <property type="entry name" value="Amidohydro_3"/>
</dbReference>
<feature type="active site" evidence="7">
    <location>
        <position position="302"/>
    </location>
</feature>
<comment type="catalytic activity">
    <reaction evidence="7">
        <text>(S)-dihydroorotate + H2O = N-carbamoyl-L-aspartate + H(+)</text>
        <dbReference type="Rhea" id="RHEA:24296"/>
        <dbReference type="ChEBI" id="CHEBI:15377"/>
        <dbReference type="ChEBI" id="CHEBI:15378"/>
        <dbReference type="ChEBI" id="CHEBI:30864"/>
        <dbReference type="ChEBI" id="CHEBI:32814"/>
        <dbReference type="EC" id="3.5.2.3"/>
    </reaction>
</comment>
<feature type="binding site" evidence="7">
    <location>
        <begin position="59"/>
        <end position="61"/>
    </location>
    <ligand>
        <name>substrate</name>
    </ligand>
</feature>
<gene>
    <name evidence="7" type="primary">pyrC</name>
    <name evidence="10" type="ORF">IV43_GL001320</name>
</gene>